<evidence type="ECO:0000256" key="1">
    <source>
        <dbReference type="SAM" id="MobiDB-lite"/>
    </source>
</evidence>
<dbReference type="GeneID" id="90449937"/>
<evidence type="ECO:0000313" key="3">
    <source>
        <dbReference type="Proteomes" id="UP001492541"/>
    </source>
</evidence>
<protein>
    <submittedName>
        <fullName evidence="2">Uncharacterized protein</fullName>
    </submittedName>
</protein>
<dbReference type="Proteomes" id="UP001492541">
    <property type="component" value="Chromosome"/>
</dbReference>
<keyword evidence="3" id="KW-1185">Reference proteome</keyword>
<name>A0ABZ3H1S3_GEOAI</name>
<sequence length="197" mass="22652">MIVRLGDLEFEILSENDVVLFGKLVRVLREDDEGEPSSIVKPSDNRDKNLEEVEEREEEDRKEEDSSGFINAGFFKYIVKDNILKIRTAKKTRQYDYEKVRKLYDSLPEESTYEDLLDAAARVGLKIMRSDAYALMHFFSRYVDFDAELIPGGRGRGNRTRLVKVGSQDTNNLRSMLELEKSVIGVTNSEDVEEVEG</sequence>
<organism evidence="2 3">
    <name type="scientific">Geoglobus acetivorans</name>
    <dbReference type="NCBI Taxonomy" id="565033"/>
    <lineage>
        <taxon>Archaea</taxon>
        <taxon>Methanobacteriati</taxon>
        <taxon>Methanobacteriota</taxon>
        <taxon>Archaeoglobi</taxon>
        <taxon>Archaeoglobales</taxon>
        <taxon>Archaeoglobaceae</taxon>
        <taxon>Geoglobus</taxon>
    </lineage>
</organism>
<proteinExistence type="predicted"/>
<accession>A0ABZ3H1S3</accession>
<evidence type="ECO:0000313" key="2">
    <source>
        <dbReference type="EMBL" id="XAT63488.1"/>
    </source>
</evidence>
<dbReference type="EMBL" id="CP087714">
    <property type="protein sequence ID" value="XAT63488.1"/>
    <property type="molecule type" value="Genomic_DNA"/>
</dbReference>
<gene>
    <name evidence="2" type="ORF">LPQ35_09550</name>
</gene>
<feature type="region of interest" description="Disordered" evidence="1">
    <location>
        <begin position="34"/>
        <end position="65"/>
    </location>
</feature>
<reference evidence="2 3" key="1">
    <citation type="submission" date="2021-11" db="EMBL/GenBank/DDBJ databases">
        <title>Whole genome of Geoglobus acetivorans.</title>
        <authorList>
            <person name="Liu D."/>
        </authorList>
    </citation>
    <scope>NUCLEOTIDE SEQUENCE [LARGE SCALE GENOMIC DNA]</scope>
    <source>
        <strain evidence="2 3">SBH6</strain>
    </source>
</reference>
<dbReference type="RefSeq" id="WP_193807416.1">
    <property type="nucleotide sequence ID" value="NZ_CP087714.1"/>
</dbReference>
<feature type="compositionally biased region" description="Acidic residues" evidence="1">
    <location>
        <begin position="52"/>
        <end position="62"/>
    </location>
</feature>